<evidence type="ECO:0000313" key="6">
    <source>
        <dbReference type="Proteomes" id="UP000068067"/>
    </source>
</evidence>
<dbReference type="PANTHER" id="PTHR30349:SF64">
    <property type="entry name" value="PROPHAGE INTEGRASE INTD-RELATED"/>
    <property type="match status" value="1"/>
</dbReference>
<evidence type="ECO:0000256" key="2">
    <source>
        <dbReference type="ARBA" id="ARBA00023125"/>
    </source>
</evidence>
<keyword evidence="2" id="KW-0238">DNA-binding</keyword>
<sequence length="405" mass="44161">MAVQRRPKSGKPAKGKVRWMVRYRDPSGKEHAKSFSTEKEAKAYDAEQARNLARGSWQSPTTLSTTLDELMAQWVLRPMREGTVQAYELTRKNLGPLAAMPASALKRSDVEAWHSQLVNGRPWMGKNDRGVAPTTAREHVVRLSAVLNGAVDDEILVRNVVKLPRLPAGIQVLRSDIPDMDTVRAVVVALEEGGSIYPSRERVAGQRGKFRPVDRVQDPQPIIADMVRAAVGTGMRLSELCGLRTEDIDFLRREVRVEAQLAPGGKERVPTKTLSSVRTIPIADDLIAVLDRRVVASTNGWIFETARGTPYRAATAGGELRKTVTSLGGGVTFHSFRHLYASRLISAGVSVKQVQKVLGHASASTTLDVYAHFFPGDDELSRSAIAGMVDSCGQIAGKVPVGDVQ</sequence>
<dbReference type="InterPro" id="IPR011010">
    <property type="entry name" value="DNA_brk_join_enz"/>
</dbReference>
<dbReference type="PATRIC" id="fig|931089.4.peg.1572"/>
<dbReference type="InterPro" id="IPR050090">
    <property type="entry name" value="Tyrosine_recombinase_XerCD"/>
</dbReference>
<dbReference type="CDD" id="cd01189">
    <property type="entry name" value="INT_ICEBs1_C_like"/>
    <property type="match status" value="1"/>
</dbReference>
<dbReference type="Proteomes" id="UP000068067">
    <property type="component" value="Chromosome"/>
</dbReference>
<keyword evidence="6" id="KW-1185">Reference proteome</keyword>
<dbReference type="RefSeq" id="WP_231686389.1">
    <property type="nucleotide sequence ID" value="NZ_CP009220.1"/>
</dbReference>
<dbReference type="Gene3D" id="1.10.443.10">
    <property type="entry name" value="Intergrase catalytic core"/>
    <property type="match status" value="1"/>
</dbReference>
<proteinExistence type="inferred from homology"/>
<dbReference type="Gene3D" id="1.10.150.130">
    <property type="match status" value="1"/>
</dbReference>
<dbReference type="SUPFAM" id="SSF56349">
    <property type="entry name" value="DNA breaking-rejoining enzymes"/>
    <property type="match status" value="1"/>
</dbReference>
<dbReference type="PANTHER" id="PTHR30349">
    <property type="entry name" value="PHAGE INTEGRASE-RELATED"/>
    <property type="match status" value="1"/>
</dbReference>
<keyword evidence="3" id="KW-0233">DNA recombination</keyword>
<evidence type="ECO:0000256" key="3">
    <source>
        <dbReference type="ARBA" id="ARBA00023172"/>
    </source>
</evidence>
<dbReference type="GO" id="GO:0006310">
    <property type="term" value="P:DNA recombination"/>
    <property type="evidence" value="ECO:0007669"/>
    <property type="project" value="UniProtKB-KW"/>
</dbReference>
<dbReference type="InterPro" id="IPR010998">
    <property type="entry name" value="Integrase_recombinase_N"/>
</dbReference>
<dbReference type="InterPro" id="IPR013762">
    <property type="entry name" value="Integrase-like_cat_sf"/>
</dbReference>
<accession>A0A0M3Q9P7</accession>
<reference evidence="5 6" key="1">
    <citation type="submission" date="2014-08" db="EMBL/GenBank/DDBJ databases">
        <title>Complete genome sequence of Corynebacterium deserti GIMN1.010 (=DSM 45689), isolated from desert sand in western China.</title>
        <authorList>
            <person name="Ruckert C."/>
            <person name="Albersmeier A."/>
            <person name="Kalinowski J."/>
        </authorList>
    </citation>
    <scope>NUCLEOTIDE SEQUENCE [LARGE SCALE GENOMIC DNA]</scope>
    <source>
        <strain evidence="5 6">GIMN1.010</strain>
    </source>
</reference>
<dbReference type="Pfam" id="PF00589">
    <property type="entry name" value="Phage_integrase"/>
    <property type="match status" value="1"/>
</dbReference>
<dbReference type="EMBL" id="CP009220">
    <property type="protein sequence ID" value="ALC05963.1"/>
    <property type="molecule type" value="Genomic_DNA"/>
</dbReference>
<dbReference type="KEGG" id="cdx:CDES_07790"/>
<evidence type="ECO:0000259" key="4">
    <source>
        <dbReference type="PROSITE" id="PS51898"/>
    </source>
</evidence>
<protein>
    <submittedName>
        <fullName evidence="5">Tyrosine recombinase</fullName>
    </submittedName>
</protein>
<gene>
    <name evidence="5" type="primary">intD1</name>
    <name evidence="5" type="ORF">CDES_07790</name>
</gene>
<dbReference type="InterPro" id="IPR002104">
    <property type="entry name" value="Integrase_catalytic"/>
</dbReference>
<feature type="domain" description="Tyr recombinase" evidence="4">
    <location>
        <begin position="196"/>
        <end position="386"/>
    </location>
</feature>
<dbReference type="PROSITE" id="PS51898">
    <property type="entry name" value="TYR_RECOMBINASE"/>
    <property type="match status" value="1"/>
</dbReference>
<comment type="similarity">
    <text evidence="1">Belongs to the 'phage' integrase family.</text>
</comment>
<name>A0A0M3Q9P7_9CORY</name>
<dbReference type="AlphaFoldDB" id="A0A0M3Q9P7"/>
<organism evidence="5 6">
    <name type="scientific">Corynebacterium deserti GIMN1.010</name>
    <dbReference type="NCBI Taxonomy" id="931089"/>
    <lineage>
        <taxon>Bacteria</taxon>
        <taxon>Bacillati</taxon>
        <taxon>Actinomycetota</taxon>
        <taxon>Actinomycetes</taxon>
        <taxon>Mycobacteriales</taxon>
        <taxon>Corynebacteriaceae</taxon>
        <taxon>Corynebacterium</taxon>
    </lineage>
</organism>
<dbReference type="GO" id="GO:0015074">
    <property type="term" value="P:DNA integration"/>
    <property type="evidence" value="ECO:0007669"/>
    <property type="project" value="InterPro"/>
</dbReference>
<dbReference type="STRING" id="931089.CDES_07790"/>
<evidence type="ECO:0000256" key="1">
    <source>
        <dbReference type="ARBA" id="ARBA00008857"/>
    </source>
</evidence>
<evidence type="ECO:0000313" key="5">
    <source>
        <dbReference type="EMBL" id="ALC05963.1"/>
    </source>
</evidence>
<dbReference type="GO" id="GO:0003677">
    <property type="term" value="F:DNA binding"/>
    <property type="evidence" value="ECO:0007669"/>
    <property type="project" value="UniProtKB-KW"/>
</dbReference>